<dbReference type="HOGENOM" id="CLU_060705_0_0_11"/>
<dbReference type="RefSeq" id="WP_003862818.1">
    <property type="nucleotide sequence ID" value="NZ_CP011309.1"/>
</dbReference>
<reference evidence="1 2" key="1">
    <citation type="submission" date="2015-04" db="EMBL/GenBank/DDBJ databases">
        <title>Complete Genome Sequence of Brevibacterium flavum ATCC 15168.</title>
        <authorList>
            <person name="Ahn J."/>
            <person name="Park G."/>
            <person name="Jeon W."/>
            <person name="Jang Y."/>
            <person name="Jang M."/>
            <person name="Lee H."/>
            <person name="Lee H."/>
        </authorList>
    </citation>
    <scope>NUCLEOTIDE SEQUENCE [LARGE SCALE GENOMIC DNA]</scope>
    <source>
        <strain evidence="1 2">ATCC 15168</strain>
    </source>
</reference>
<dbReference type="Pfam" id="PF09952">
    <property type="entry name" value="AbiEi_2"/>
    <property type="match status" value="1"/>
</dbReference>
<dbReference type="InterPro" id="IPR019238">
    <property type="entry name" value="AbiEi_2"/>
</dbReference>
<sequence>MPMVTFEDWNESFFQTGLPFELLGQVQGKTLEDEPFADMGEAKLRIKNFESVNASKIVHALYFPNLKYLRFTLPQSVDKFFILSPSIPPRVAELLREQGFMFADQRGNGFASWPGVHIDVRGKTSTDSSKKIKRRTPDRRTASLFTPRRAQVSGALLAQPAILRSPIREIADSASVSVGTAIQTLELLTEAGYLRKIESGYRLMKGDALLDSWAHAYPTGLGVSQQTFRGNGDLNRFKNIEPLGWISGEQAVPKLISGGNTAHIYVNDDSDDKATNKIIQQGRLRRDDTEGQVLVRRAFWRQSKKHNESYHKRNLSLAFPTPFNMWPIAPLPVIYADLLSVGDPRLSEVAYIIKTQIQEYTDHDEFTERGHYFSS</sequence>
<dbReference type="EMBL" id="CP011309">
    <property type="protein sequence ID" value="AKF28549.1"/>
    <property type="molecule type" value="Genomic_DNA"/>
</dbReference>
<dbReference type="PATRIC" id="fig|92706.3.peg.2929"/>
<accession>A0A0F6SRU1</accession>
<organism evidence="1 2">
    <name type="scientific">[Brevibacterium] flavum</name>
    <dbReference type="NCBI Taxonomy" id="92706"/>
    <lineage>
        <taxon>Bacteria</taxon>
        <taxon>Bacillati</taxon>
        <taxon>Actinomycetota</taxon>
        <taxon>Actinomycetes</taxon>
        <taxon>Mycobacteriales</taxon>
        <taxon>Corynebacteriaceae</taxon>
        <taxon>Corynebacterium</taxon>
    </lineage>
</organism>
<evidence type="ECO:0008006" key="3">
    <source>
        <dbReference type="Google" id="ProtNLM"/>
    </source>
</evidence>
<name>A0A0F6SRU1_9CORY</name>
<evidence type="ECO:0000313" key="2">
    <source>
        <dbReference type="Proteomes" id="UP000034037"/>
    </source>
</evidence>
<dbReference type="InterPro" id="IPR016600">
    <property type="entry name" value="UCP012611"/>
</dbReference>
<protein>
    <recommendedName>
        <fullName evidence="3">HTH iclR-type domain-containing protein</fullName>
    </recommendedName>
</protein>
<gene>
    <name evidence="1" type="ORF">YH66_13970</name>
</gene>
<dbReference type="Proteomes" id="UP000034037">
    <property type="component" value="Chromosome"/>
</dbReference>
<dbReference type="PIRSF" id="PIRSF012611">
    <property type="entry name" value="UCP012611"/>
    <property type="match status" value="1"/>
</dbReference>
<evidence type="ECO:0000313" key="1">
    <source>
        <dbReference type="EMBL" id="AKF28549.1"/>
    </source>
</evidence>
<keyword evidence="2" id="KW-1185">Reference proteome</keyword>
<proteinExistence type="predicted"/>
<dbReference type="AlphaFoldDB" id="A0A0F6SRU1"/>